<evidence type="ECO:0000313" key="1">
    <source>
        <dbReference type="EMBL" id="KAF7281114.1"/>
    </source>
</evidence>
<keyword evidence="2" id="KW-1185">Reference proteome</keyword>
<evidence type="ECO:0000313" key="2">
    <source>
        <dbReference type="Proteomes" id="UP000625711"/>
    </source>
</evidence>
<name>A0A834MK00_RHYFE</name>
<dbReference type="Proteomes" id="UP000625711">
    <property type="component" value="Unassembled WGS sequence"/>
</dbReference>
<accession>A0A834MK00</accession>
<dbReference type="EMBL" id="JAACXV010000259">
    <property type="protein sequence ID" value="KAF7281114.1"/>
    <property type="molecule type" value="Genomic_DNA"/>
</dbReference>
<protein>
    <submittedName>
        <fullName evidence="1">Uncharacterized protein</fullName>
    </submittedName>
</protein>
<reference evidence="1" key="1">
    <citation type="submission" date="2020-08" db="EMBL/GenBank/DDBJ databases">
        <title>Genome sequencing and assembly of the red palm weevil Rhynchophorus ferrugineus.</title>
        <authorList>
            <person name="Dias G.B."/>
            <person name="Bergman C.M."/>
            <person name="Manee M."/>
        </authorList>
    </citation>
    <scope>NUCLEOTIDE SEQUENCE</scope>
    <source>
        <strain evidence="1">AA-2017</strain>
        <tissue evidence="1">Whole larva</tissue>
    </source>
</reference>
<gene>
    <name evidence="1" type="ORF">GWI33_005172</name>
</gene>
<comment type="caution">
    <text evidence="1">The sequence shown here is derived from an EMBL/GenBank/DDBJ whole genome shotgun (WGS) entry which is preliminary data.</text>
</comment>
<sequence length="80" mass="9402">MSIFYYKNIKASIYLSIIYVLPNVHLVTLVCERMETSCSFRRFISNRNNCVWRVNKVKVEIFNGDSLQIKARCTLRIAPI</sequence>
<proteinExistence type="predicted"/>
<dbReference type="AlphaFoldDB" id="A0A834MK00"/>
<organism evidence="1 2">
    <name type="scientific">Rhynchophorus ferrugineus</name>
    <name type="common">Red palm weevil</name>
    <name type="synonym">Curculio ferrugineus</name>
    <dbReference type="NCBI Taxonomy" id="354439"/>
    <lineage>
        <taxon>Eukaryota</taxon>
        <taxon>Metazoa</taxon>
        <taxon>Ecdysozoa</taxon>
        <taxon>Arthropoda</taxon>
        <taxon>Hexapoda</taxon>
        <taxon>Insecta</taxon>
        <taxon>Pterygota</taxon>
        <taxon>Neoptera</taxon>
        <taxon>Endopterygota</taxon>
        <taxon>Coleoptera</taxon>
        <taxon>Polyphaga</taxon>
        <taxon>Cucujiformia</taxon>
        <taxon>Curculionidae</taxon>
        <taxon>Dryophthorinae</taxon>
        <taxon>Rhynchophorus</taxon>
    </lineage>
</organism>